<proteinExistence type="predicted"/>
<evidence type="ECO:0000313" key="1">
    <source>
        <dbReference type="EMBL" id="EEG10275.1"/>
    </source>
</evidence>
<dbReference type="Proteomes" id="UP000003165">
    <property type="component" value="Unassembled WGS sequence"/>
</dbReference>
<comment type="caution">
    <text evidence="1">The sequence shown here is derived from an EMBL/GenBank/DDBJ whole genome shotgun (WGS) entry which is preliminary data.</text>
</comment>
<reference evidence="1 2" key="1">
    <citation type="submission" date="2009-02" db="EMBL/GenBank/DDBJ databases">
        <title>Sequencing of the draft genome and assembly of Lutiella nitroferrum 2002.</title>
        <authorList>
            <consortium name="US DOE Joint Genome Institute (JGI-PGF)"/>
            <person name="Lucas S."/>
            <person name="Copeland A."/>
            <person name="Lapidus A."/>
            <person name="Glavina del Rio T."/>
            <person name="Tice H."/>
            <person name="Bruce D."/>
            <person name="Goodwin L."/>
            <person name="Pitluck S."/>
            <person name="Larimer F."/>
            <person name="Land M.L."/>
            <person name="Hauser L."/>
            <person name="Coates J.D."/>
        </authorList>
    </citation>
    <scope>NUCLEOTIDE SEQUENCE [LARGE SCALE GENOMIC DNA]</scope>
    <source>
        <strain evidence="1 2">2002</strain>
    </source>
</reference>
<protein>
    <submittedName>
        <fullName evidence="1">Uncharacterized protein</fullName>
    </submittedName>
</protein>
<dbReference type="EMBL" id="ACIS01000001">
    <property type="protein sequence ID" value="EEG10275.1"/>
    <property type="molecule type" value="Genomic_DNA"/>
</dbReference>
<sequence>MRTANLIDLIKQRAAMRRAAQTGSLVIFPSSMETSADFHRLGIAHLHNPKFTTSHLLATPVMYPERTV</sequence>
<accession>B9YYS2</accession>
<keyword evidence="2" id="KW-1185">Reference proteome</keyword>
<gene>
    <name evidence="1" type="ORF">FuraDRAFT_0257</name>
</gene>
<dbReference type="RefSeq" id="WP_008952277.1">
    <property type="nucleotide sequence ID" value="NZ_ACIS01000001.1"/>
</dbReference>
<dbReference type="AlphaFoldDB" id="B9YYS2"/>
<name>B9YYS2_9NEIS</name>
<evidence type="ECO:0000313" key="2">
    <source>
        <dbReference type="Proteomes" id="UP000003165"/>
    </source>
</evidence>
<organism evidence="1 2">
    <name type="scientific">Pseudogulbenkiania ferrooxidans 2002</name>
    <dbReference type="NCBI Taxonomy" id="279714"/>
    <lineage>
        <taxon>Bacteria</taxon>
        <taxon>Pseudomonadati</taxon>
        <taxon>Pseudomonadota</taxon>
        <taxon>Betaproteobacteria</taxon>
        <taxon>Neisseriales</taxon>
        <taxon>Chromobacteriaceae</taxon>
        <taxon>Pseudogulbenkiania</taxon>
    </lineage>
</organism>